<proteinExistence type="predicted"/>
<dbReference type="InterPro" id="IPR041726">
    <property type="entry name" value="ACAD10_11_N"/>
</dbReference>
<accession>A0A975K0V8</accession>
<evidence type="ECO:0000313" key="2">
    <source>
        <dbReference type="EMBL" id="QUR69321.1"/>
    </source>
</evidence>
<dbReference type="RefSeq" id="WP_211696908.1">
    <property type="nucleotide sequence ID" value="NZ_CP046600.1"/>
</dbReference>
<dbReference type="Gene3D" id="3.30.200.20">
    <property type="entry name" value="Phosphorylase Kinase, domain 1"/>
    <property type="match status" value="1"/>
</dbReference>
<name>A0A975K0V8_9MYCO</name>
<dbReference type="InterPro" id="IPR002575">
    <property type="entry name" value="Aminoglycoside_PTrfase"/>
</dbReference>
<organism evidence="2 3">
    <name type="scientific">Mycobacterium spongiae</name>
    <dbReference type="NCBI Taxonomy" id="886343"/>
    <lineage>
        <taxon>Bacteria</taxon>
        <taxon>Bacillati</taxon>
        <taxon>Actinomycetota</taxon>
        <taxon>Actinomycetes</taxon>
        <taxon>Mycobacteriales</taxon>
        <taxon>Mycobacteriaceae</taxon>
        <taxon>Mycobacterium</taxon>
    </lineage>
</organism>
<feature type="domain" description="Aminoglycoside phosphotransferase" evidence="1">
    <location>
        <begin position="33"/>
        <end position="274"/>
    </location>
</feature>
<keyword evidence="3" id="KW-1185">Reference proteome</keyword>
<dbReference type="SUPFAM" id="SSF56112">
    <property type="entry name" value="Protein kinase-like (PK-like)"/>
    <property type="match status" value="1"/>
</dbReference>
<dbReference type="AlphaFoldDB" id="A0A975K0V8"/>
<dbReference type="Proteomes" id="UP000682202">
    <property type="component" value="Chromosome"/>
</dbReference>
<dbReference type="PANTHER" id="PTHR47829:SF1">
    <property type="entry name" value="HAD FAMILY PHOSPHATASE"/>
    <property type="match status" value="1"/>
</dbReference>
<dbReference type="InterPro" id="IPR052898">
    <property type="entry name" value="ACAD10-like"/>
</dbReference>
<dbReference type="EMBL" id="CP046600">
    <property type="protein sequence ID" value="QUR69321.1"/>
    <property type="molecule type" value="Genomic_DNA"/>
</dbReference>
<dbReference type="InterPro" id="IPR011009">
    <property type="entry name" value="Kinase-like_dom_sf"/>
</dbReference>
<evidence type="ECO:0000259" key="1">
    <source>
        <dbReference type="Pfam" id="PF01636"/>
    </source>
</evidence>
<gene>
    <name evidence="2" type="ORF">F6B93_21630</name>
</gene>
<protein>
    <submittedName>
        <fullName evidence="2">Phosphotransferase</fullName>
    </submittedName>
</protein>
<dbReference type="CDD" id="cd05154">
    <property type="entry name" value="ACAD10_11_N-like"/>
    <property type="match status" value="1"/>
</dbReference>
<reference evidence="2" key="1">
    <citation type="submission" date="2019-12" db="EMBL/GenBank/DDBJ databases">
        <title>Mycobacterium spongiae sp. nov.</title>
        <authorList>
            <person name="Stinear T."/>
        </authorList>
    </citation>
    <scope>NUCLEOTIDE SEQUENCE</scope>
    <source>
        <strain evidence="2">FSD4b-SM</strain>
    </source>
</reference>
<dbReference type="PANTHER" id="PTHR47829">
    <property type="entry name" value="HYDROLASE, PUTATIVE (AFU_ORTHOLOGUE AFUA_1G12880)-RELATED"/>
    <property type="match status" value="1"/>
</dbReference>
<dbReference type="KEGG" id="mspg:F6B93_21630"/>
<dbReference type="Gene3D" id="3.90.1200.10">
    <property type="match status" value="1"/>
</dbReference>
<sequence length="351" mass="38343">MTSADRLDGLDLIALDGYLRSQGLPRDGELRGELISGGRSNLTYRVCDNATDWLVRRPPLHGLTPSAHDMAREYKVVAALQDTPVPVARTIALCEDNSVLGAPFQVVEFVSGRVVRRRAELEALGGPSVIDGCVDALIRVLVDLHSVDPNAVGLGDFGKPHGYLERQVRRWGSQWDLVRLPEDRRDADVGRLHSALQQAIPQQSRTSIVHGDYRIDNTILDADDPTRVCAVVDWELSTLGDPLSDAALMCVYRDPALDLIVNAQAAWTSPLLPTADELADRYSLVSGLSLGHWEFYLALAYFKLAIIAAGIDFRRRMSEEAEGKGETPEGAPEVVAPLIARGLTEIAKPVP</sequence>
<evidence type="ECO:0000313" key="3">
    <source>
        <dbReference type="Proteomes" id="UP000682202"/>
    </source>
</evidence>
<dbReference type="Pfam" id="PF01636">
    <property type="entry name" value="APH"/>
    <property type="match status" value="1"/>
</dbReference>